<evidence type="ECO:0000313" key="13">
    <source>
        <dbReference type="Proteomes" id="UP000559256"/>
    </source>
</evidence>
<dbReference type="InterPro" id="IPR019150">
    <property type="entry name" value="Vesicle_transport_protein_Use1"/>
</dbReference>
<evidence type="ECO:0000256" key="3">
    <source>
        <dbReference type="ARBA" id="ARBA00022448"/>
    </source>
</evidence>
<keyword evidence="3" id="KW-0813">Transport</keyword>
<keyword evidence="9 11" id="KW-0472">Membrane</keyword>
<feature type="region of interest" description="Disordered" evidence="10">
    <location>
        <begin position="117"/>
        <end position="147"/>
    </location>
</feature>
<protein>
    <submittedName>
        <fullName evidence="12">Uncharacterized protein</fullName>
    </submittedName>
</protein>
<keyword evidence="7" id="KW-0653">Protein transport</keyword>
<reference evidence="12 13" key="1">
    <citation type="journal article" date="2020" name="ISME J.">
        <title>Uncovering the hidden diversity of litter-decomposition mechanisms in mushroom-forming fungi.</title>
        <authorList>
            <person name="Floudas D."/>
            <person name="Bentzer J."/>
            <person name="Ahren D."/>
            <person name="Johansson T."/>
            <person name="Persson P."/>
            <person name="Tunlid A."/>
        </authorList>
    </citation>
    <scope>NUCLEOTIDE SEQUENCE [LARGE SCALE GENOMIC DNA]</scope>
    <source>
        <strain evidence="12 13">CBS 291.85</strain>
    </source>
</reference>
<dbReference type="PANTHER" id="PTHR13050:SF7">
    <property type="entry name" value="VESICLE TRANSPORT PROTEIN USE1"/>
    <property type="match status" value="1"/>
</dbReference>
<evidence type="ECO:0000256" key="7">
    <source>
        <dbReference type="ARBA" id="ARBA00022927"/>
    </source>
</evidence>
<dbReference type="GO" id="GO:0031201">
    <property type="term" value="C:SNARE complex"/>
    <property type="evidence" value="ECO:0007669"/>
    <property type="project" value="TreeGrafter"/>
</dbReference>
<comment type="similarity">
    <text evidence="2">Belongs to the USE1 family.</text>
</comment>
<comment type="subcellular location">
    <subcellularLocation>
        <location evidence="1">Endoplasmic reticulum membrane</location>
        <topology evidence="1">Single-pass type IV membrane protein</topology>
    </subcellularLocation>
</comment>
<dbReference type="Pfam" id="PF09753">
    <property type="entry name" value="Use1"/>
    <property type="match status" value="1"/>
</dbReference>
<accession>A0A8H5C5G6</accession>
<evidence type="ECO:0000256" key="1">
    <source>
        <dbReference type="ARBA" id="ARBA00004163"/>
    </source>
</evidence>
<evidence type="ECO:0000256" key="2">
    <source>
        <dbReference type="ARBA" id="ARBA00007891"/>
    </source>
</evidence>
<organism evidence="12 13">
    <name type="scientific">Tetrapyrgos nigripes</name>
    <dbReference type="NCBI Taxonomy" id="182062"/>
    <lineage>
        <taxon>Eukaryota</taxon>
        <taxon>Fungi</taxon>
        <taxon>Dikarya</taxon>
        <taxon>Basidiomycota</taxon>
        <taxon>Agaricomycotina</taxon>
        <taxon>Agaricomycetes</taxon>
        <taxon>Agaricomycetidae</taxon>
        <taxon>Agaricales</taxon>
        <taxon>Marasmiineae</taxon>
        <taxon>Marasmiaceae</taxon>
        <taxon>Tetrapyrgos</taxon>
    </lineage>
</organism>
<keyword evidence="4 11" id="KW-0812">Transmembrane</keyword>
<evidence type="ECO:0000256" key="9">
    <source>
        <dbReference type="ARBA" id="ARBA00023136"/>
    </source>
</evidence>
<keyword evidence="6" id="KW-0931">ER-Golgi transport</keyword>
<evidence type="ECO:0000256" key="10">
    <source>
        <dbReference type="SAM" id="MobiDB-lite"/>
    </source>
</evidence>
<dbReference type="AlphaFoldDB" id="A0A8H5C5G6"/>
<evidence type="ECO:0000256" key="11">
    <source>
        <dbReference type="SAM" id="Phobius"/>
    </source>
</evidence>
<dbReference type="EMBL" id="JAACJM010000238">
    <property type="protein sequence ID" value="KAF5335625.1"/>
    <property type="molecule type" value="Genomic_DNA"/>
</dbReference>
<keyword evidence="13" id="KW-1185">Reference proteome</keyword>
<feature type="transmembrane region" description="Helical" evidence="11">
    <location>
        <begin position="257"/>
        <end position="278"/>
    </location>
</feature>
<evidence type="ECO:0000256" key="4">
    <source>
        <dbReference type="ARBA" id="ARBA00022692"/>
    </source>
</evidence>
<evidence type="ECO:0000256" key="5">
    <source>
        <dbReference type="ARBA" id="ARBA00022824"/>
    </source>
</evidence>
<evidence type="ECO:0000313" key="12">
    <source>
        <dbReference type="EMBL" id="KAF5335625.1"/>
    </source>
</evidence>
<comment type="caution">
    <text evidence="12">The sequence shown here is derived from an EMBL/GenBank/DDBJ whole genome shotgun (WGS) entry which is preliminary data.</text>
</comment>
<keyword evidence="8 11" id="KW-1133">Transmembrane helix</keyword>
<dbReference type="GO" id="GO:0005789">
    <property type="term" value="C:endoplasmic reticulum membrane"/>
    <property type="evidence" value="ECO:0007669"/>
    <property type="project" value="UniProtKB-SubCell"/>
</dbReference>
<dbReference type="OrthoDB" id="4506189at2759"/>
<proteinExistence type="inferred from homology"/>
<dbReference type="Proteomes" id="UP000559256">
    <property type="component" value="Unassembled WGS sequence"/>
</dbReference>
<dbReference type="GO" id="GO:0015031">
    <property type="term" value="P:protein transport"/>
    <property type="evidence" value="ECO:0007669"/>
    <property type="project" value="UniProtKB-KW"/>
</dbReference>
<gene>
    <name evidence="12" type="ORF">D9758_014802</name>
</gene>
<dbReference type="PANTHER" id="PTHR13050">
    <property type="entry name" value="USE1-LIKE PROTEIN"/>
    <property type="match status" value="1"/>
</dbReference>
<dbReference type="GO" id="GO:0006890">
    <property type="term" value="P:retrograde vesicle-mediated transport, Golgi to endoplasmic reticulum"/>
    <property type="evidence" value="ECO:0007669"/>
    <property type="project" value="TreeGrafter"/>
</dbReference>
<evidence type="ECO:0000256" key="6">
    <source>
        <dbReference type="ARBA" id="ARBA00022892"/>
    </source>
</evidence>
<name>A0A8H5C5G6_9AGAR</name>
<dbReference type="GO" id="GO:0005484">
    <property type="term" value="F:SNAP receptor activity"/>
    <property type="evidence" value="ECO:0007669"/>
    <property type="project" value="TreeGrafter"/>
</dbReference>
<sequence>MEPVSEKRRHDEINLKRLIRRLEKSVANENWEDVTEDDTTWRKVSSTLQTVRFAKSLLKNVELAEDDYSNVTQYDDIKASLDRMERLLKPVQDRTAPRPKRPKSLLASIPLPVAIVSPETETGPGAGANASSLSVPEDNLLNSPADPPPVPFTSFISPIPSLIPPTLPAAASSSTAVATGSNSHFLQNSKVQQEELKNQLAQMSTQLRRNAMIFGEKLAEDKAVVEGAQEKLESNFDIMKSTRVQVRDLRGKTGSTTCLVIFSVLGVTILFMLMVFIMRFT</sequence>
<dbReference type="CDD" id="cd15860">
    <property type="entry name" value="SNARE_USE1"/>
    <property type="match status" value="1"/>
</dbReference>
<keyword evidence="5" id="KW-0256">Endoplasmic reticulum</keyword>
<evidence type="ECO:0000256" key="8">
    <source>
        <dbReference type="ARBA" id="ARBA00022989"/>
    </source>
</evidence>